<reference evidence="6" key="1">
    <citation type="journal article" date="2019" name="Int. J. Syst. Evol. Microbiol.">
        <title>The Global Catalogue of Microorganisms (GCM) 10K type strain sequencing project: providing services to taxonomists for standard genome sequencing and annotation.</title>
        <authorList>
            <consortium name="The Broad Institute Genomics Platform"/>
            <consortium name="The Broad Institute Genome Sequencing Center for Infectious Disease"/>
            <person name="Wu L."/>
            <person name="Ma J."/>
        </authorList>
    </citation>
    <scope>NUCLEOTIDE SEQUENCE [LARGE SCALE GENOMIC DNA]</scope>
    <source>
        <strain evidence="6">CCM 8749</strain>
    </source>
</reference>
<evidence type="ECO:0000256" key="3">
    <source>
        <dbReference type="ARBA" id="ARBA00022777"/>
    </source>
</evidence>
<evidence type="ECO:0000259" key="4">
    <source>
        <dbReference type="Pfam" id="PF00294"/>
    </source>
</evidence>
<dbReference type="PANTHER" id="PTHR43320">
    <property type="entry name" value="SUGAR KINASE"/>
    <property type="match status" value="1"/>
</dbReference>
<organism evidence="5 6">
    <name type="scientific">Marinicrinis lubricantis</name>
    <dbReference type="NCBI Taxonomy" id="2086470"/>
    <lineage>
        <taxon>Bacteria</taxon>
        <taxon>Bacillati</taxon>
        <taxon>Bacillota</taxon>
        <taxon>Bacilli</taxon>
        <taxon>Bacillales</taxon>
        <taxon>Paenibacillaceae</taxon>
    </lineage>
</organism>
<dbReference type="RefSeq" id="WP_379892937.1">
    <property type="nucleotide sequence ID" value="NZ_CBCSCT010000023.1"/>
</dbReference>
<dbReference type="Gene3D" id="3.40.1190.20">
    <property type="match status" value="1"/>
</dbReference>
<comment type="caution">
    <text evidence="5">The sequence shown here is derived from an EMBL/GenBank/DDBJ whole genome shotgun (WGS) entry which is preliminary data.</text>
</comment>
<evidence type="ECO:0000313" key="6">
    <source>
        <dbReference type="Proteomes" id="UP001596250"/>
    </source>
</evidence>
<proteinExistence type="inferred from homology"/>
<evidence type="ECO:0000256" key="2">
    <source>
        <dbReference type="ARBA" id="ARBA00022679"/>
    </source>
</evidence>
<dbReference type="Proteomes" id="UP001596250">
    <property type="component" value="Unassembled WGS sequence"/>
</dbReference>
<keyword evidence="3 5" id="KW-0418">Kinase</keyword>
<evidence type="ECO:0000256" key="1">
    <source>
        <dbReference type="ARBA" id="ARBA00010688"/>
    </source>
</evidence>
<feature type="domain" description="Carbohydrate kinase PfkB" evidence="4">
    <location>
        <begin position="1"/>
        <end position="298"/>
    </location>
</feature>
<dbReference type="Pfam" id="PF00294">
    <property type="entry name" value="PfkB"/>
    <property type="match status" value="1"/>
</dbReference>
<dbReference type="CDD" id="cd01166">
    <property type="entry name" value="KdgK"/>
    <property type="match status" value="1"/>
</dbReference>
<dbReference type="SUPFAM" id="SSF53613">
    <property type="entry name" value="Ribokinase-like"/>
    <property type="match status" value="1"/>
</dbReference>
<dbReference type="InterPro" id="IPR029056">
    <property type="entry name" value="Ribokinase-like"/>
</dbReference>
<dbReference type="InterPro" id="IPR011611">
    <property type="entry name" value="PfkB_dom"/>
</dbReference>
<dbReference type="InterPro" id="IPR002173">
    <property type="entry name" value="Carboh/pur_kinase_PfkB_CS"/>
</dbReference>
<keyword evidence="6" id="KW-1185">Reference proteome</keyword>
<name>A0ABW1ILP6_9BACL</name>
<dbReference type="GO" id="GO:0016301">
    <property type="term" value="F:kinase activity"/>
    <property type="evidence" value="ECO:0007669"/>
    <property type="project" value="UniProtKB-KW"/>
</dbReference>
<evidence type="ECO:0000313" key="5">
    <source>
        <dbReference type="EMBL" id="MFC5985768.1"/>
    </source>
</evidence>
<dbReference type="EMBL" id="JBHSQV010000031">
    <property type="protein sequence ID" value="MFC5985768.1"/>
    <property type="molecule type" value="Genomic_DNA"/>
</dbReference>
<dbReference type="InterPro" id="IPR052700">
    <property type="entry name" value="Carb_kinase_PfkB-like"/>
</dbReference>
<accession>A0ABW1ILP6</accession>
<comment type="similarity">
    <text evidence="1">Belongs to the carbohydrate kinase PfkB family.</text>
</comment>
<protein>
    <submittedName>
        <fullName evidence="5">Sugar kinase</fullName>
    </submittedName>
</protein>
<keyword evidence="2" id="KW-0808">Transferase</keyword>
<sequence length="314" mass="34947">MAEVVTFGESMGLLMPQFEKTLESSQTLEFSFGGAESNVAIGLSRLGHEAGWFGRLGSDPVGKKIAKQLRAEGVDVSRIVWDDGHATGMMMREVQYQEVSVYYHRKHSAASHMVPADLDEAYIASAQILHVTGITPALSDNCLQTVREAIRMAKKHVVKVSFDPNLRLKLWDIAKAREVIWSLAEEADYFLPGFDELKLLLDESDWERMRPRLNELDAISVVKGVERNTCIVQRSGVTSVPFMNVDNVVDTIGAGDGFCAGFLSGLLRGWPLEKAVQLANVNGAMVIQMKGDWEAAPTWELVKRRMENQAHIER</sequence>
<dbReference type="PROSITE" id="PS00584">
    <property type="entry name" value="PFKB_KINASES_2"/>
    <property type="match status" value="1"/>
</dbReference>
<gene>
    <name evidence="5" type="ORF">ACFPXP_04910</name>
</gene>
<dbReference type="PANTHER" id="PTHR43320:SF2">
    <property type="entry name" value="2-DEHYDRO-3-DEOXYGLUCONOKINASE_2-DEHYDRO-3-DEOXYGALACTONOKINASE"/>
    <property type="match status" value="1"/>
</dbReference>